<geneLocation type="plasmid" evidence="9">
    <name>pHLK1</name>
</geneLocation>
<dbReference type="Pfam" id="PF08448">
    <property type="entry name" value="PAS_4"/>
    <property type="match status" value="1"/>
</dbReference>
<dbReference type="CDD" id="cd00082">
    <property type="entry name" value="HisKA"/>
    <property type="match status" value="1"/>
</dbReference>
<dbReference type="InterPro" id="IPR036890">
    <property type="entry name" value="HATPase_C_sf"/>
</dbReference>
<dbReference type="GO" id="GO:0000155">
    <property type="term" value="F:phosphorelay sensor kinase activity"/>
    <property type="evidence" value="ECO:0007669"/>
    <property type="project" value="InterPro"/>
</dbReference>
<dbReference type="eggNOG" id="COG0784">
    <property type="taxonomic scope" value="Bacteria"/>
</dbReference>
<dbReference type="InterPro" id="IPR013656">
    <property type="entry name" value="PAS_4"/>
</dbReference>
<dbReference type="InterPro" id="IPR000014">
    <property type="entry name" value="PAS"/>
</dbReference>
<keyword evidence="5" id="KW-0175">Coiled coil</keyword>
<dbReference type="InterPro" id="IPR005467">
    <property type="entry name" value="His_kinase_dom"/>
</dbReference>
<dbReference type="Gene3D" id="3.40.50.2300">
    <property type="match status" value="1"/>
</dbReference>
<dbReference type="SUPFAM" id="SSF52172">
    <property type="entry name" value="CheY-like"/>
    <property type="match status" value="1"/>
</dbReference>
<dbReference type="KEGG" id="pzu:PHZ_p0281"/>
<evidence type="ECO:0000259" key="7">
    <source>
        <dbReference type="PROSITE" id="PS50110"/>
    </source>
</evidence>
<dbReference type="SMART" id="SM00448">
    <property type="entry name" value="REC"/>
    <property type="match status" value="1"/>
</dbReference>
<dbReference type="Pfam" id="PF02518">
    <property type="entry name" value="HATPase_c"/>
    <property type="match status" value="1"/>
</dbReference>
<dbReference type="InterPro" id="IPR011006">
    <property type="entry name" value="CheY-like_superfamily"/>
</dbReference>
<dbReference type="SUPFAM" id="SSF55785">
    <property type="entry name" value="PYP-like sensor domain (PAS domain)"/>
    <property type="match status" value="2"/>
</dbReference>
<gene>
    <name evidence="8" type="ordered locus">PHZ_p0281</name>
</gene>
<evidence type="ECO:0000256" key="2">
    <source>
        <dbReference type="ARBA" id="ARBA00012438"/>
    </source>
</evidence>
<evidence type="ECO:0000256" key="4">
    <source>
        <dbReference type="PROSITE-ProRule" id="PRU00169"/>
    </source>
</evidence>
<dbReference type="InterPro" id="IPR003661">
    <property type="entry name" value="HisK_dim/P_dom"/>
</dbReference>
<protein>
    <recommendedName>
        <fullName evidence="2">histidine kinase</fullName>
        <ecNumber evidence="2">2.7.13.3</ecNumber>
    </recommendedName>
</protein>
<dbReference type="eggNOG" id="COG4191">
    <property type="taxonomic scope" value="Bacteria"/>
</dbReference>
<dbReference type="SUPFAM" id="SSF47384">
    <property type="entry name" value="Homodimeric domain of signal transducing histidine kinase"/>
    <property type="match status" value="1"/>
</dbReference>
<dbReference type="SUPFAM" id="SSF55874">
    <property type="entry name" value="ATPase domain of HSP90 chaperone/DNA topoisomerase II/histidine kinase"/>
    <property type="match status" value="1"/>
</dbReference>
<accession>B4RIP9</accession>
<proteinExistence type="predicted"/>
<reference evidence="8 9" key="1">
    <citation type="journal article" date="2008" name="BMC Genomics">
        <title>Complete genome of Phenylobacterium zucineum - a novel facultative intracellular bacterium isolated from human erythroleukemia cell line K562.</title>
        <authorList>
            <person name="Luo Y."/>
            <person name="Xu X."/>
            <person name="Ding Z."/>
            <person name="Liu Z."/>
            <person name="Zhang B."/>
            <person name="Yan Z."/>
            <person name="Sun J."/>
            <person name="Hu S."/>
            <person name="Hu X."/>
        </authorList>
    </citation>
    <scope>NUCLEOTIDE SEQUENCE [LARGE SCALE GENOMIC DNA]</scope>
    <source>
        <strain evidence="9">HLK1</strain>
        <plasmid evidence="9">HLK1</plasmid>
        <plasmid evidence="9">Plasmid pHLK1</plasmid>
    </source>
</reference>
<dbReference type="InterPro" id="IPR036097">
    <property type="entry name" value="HisK_dim/P_sf"/>
</dbReference>
<dbReference type="NCBIfam" id="TIGR00229">
    <property type="entry name" value="sensory_box"/>
    <property type="match status" value="1"/>
</dbReference>
<dbReference type="OrthoDB" id="7284568at2"/>
<dbReference type="AlphaFoldDB" id="B4RIP9"/>
<dbReference type="Proteomes" id="UP000001868">
    <property type="component" value="Plasmid pHLK1"/>
</dbReference>
<feature type="coiled-coil region" evidence="5">
    <location>
        <begin position="107"/>
        <end position="134"/>
    </location>
</feature>
<evidence type="ECO:0000256" key="3">
    <source>
        <dbReference type="ARBA" id="ARBA00022553"/>
    </source>
</evidence>
<dbReference type="PANTHER" id="PTHR43065:SF42">
    <property type="entry name" value="TWO-COMPONENT SENSOR PPRA"/>
    <property type="match status" value="1"/>
</dbReference>
<dbReference type="Gene3D" id="3.30.565.10">
    <property type="entry name" value="Histidine kinase-like ATPase, C-terminal domain"/>
    <property type="match status" value="1"/>
</dbReference>
<dbReference type="PROSITE" id="PS50110">
    <property type="entry name" value="RESPONSE_REGULATORY"/>
    <property type="match status" value="1"/>
</dbReference>
<dbReference type="InterPro" id="IPR035965">
    <property type="entry name" value="PAS-like_dom_sf"/>
</dbReference>
<dbReference type="InterPro" id="IPR004358">
    <property type="entry name" value="Sig_transdc_His_kin-like_C"/>
</dbReference>
<evidence type="ECO:0000313" key="8">
    <source>
        <dbReference type="EMBL" id="ACG80224.1"/>
    </source>
</evidence>
<dbReference type="SMART" id="SM00388">
    <property type="entry name" value="HisKA"/>
    <property type="match status" value="1"/>
</dbReference>
<keyword evidence="8" id="KW-0614">Plasmid</keyword>
<dbReference type="EC" id="2.7.13.3" evidence="2"/>
<dbReference type="PRINTS" id="PR00344">
    <property type="entry name" value="BCTRLSENSOR"/>
</dbReference>
<dbReference type="HOGENOM" id="CLU_000445_114_51_5"/>
<dbReference type="InterPro" id="IPR003594">
    <property type="entry name" value="HATPase_dom"/>
</dbReference>
<dbReference type="Gene3D" id="3.30.450.20">
    <property type="entry name" value="PAS domain"/>
    <property type="match status" value="2"/>
</dbReference>
<organism evidence="8 9">
    <name type="scientific">Phenylobacterium zucineum (strain HLK1)</name>
    <dbReference type="NCBI Taxonomy" id="450851"/>
    <lineage>
        <taxon>Bacteria</taxon>
        <taxon>Pseudomonadati</taxon>
        <taxon>Pseudomonadota</taxon>
        <taxon>Alphaproteobacteria</taxon>
        <taxon>Caulobacterales</taxon>
        <taxon>Caulobacteraceae</taxon>
        <taxon>Phenylobacterium</taxon>
    </lineage>
</organism>
<name>B4RIP9_PHEZH</name>
<evidence type="ECO:0000256" key="5">
    <source>
        <dbReference type="SAM" id="Coils"/>
    </source>
</evidence>
<dbReference type="Pfam" id="PF13188">
    <property type="entry name" value="PAS_8"/>
    <property type="match status" value="1"/>
</dbReference>
<dbReference type="CDD" id="cd00130">
    <property type="entry name" value="PAS"/>
    <property type="match status" value="1"/>
</dbReference>
<comment type="catalytic activity">
    <reaction evidence="1">
        <text>ATP + protein L-histidine = ADP + protein N-phospho-L-histidine.</text>
        <dbReference type="EC" id="2.7.13.3"/>
    </reaction>
</comment>
<dbReference type="Pfam" id="PF00512">
    <property type="entry name" value="HisKA"/>
    <property type="match status" value="1"/>
</dbReference>
<feature type="domain" description="Response regulatory" evidence="7">
    <location>
        <begin position="522"/>
        <end position="632"/>
    </location>
</feature>
<sequence length="639" mass="69074">MPVGVILASVPSGELILYNRRAEEILGHSVLGRVADEYDTYGGVHPDGRPYSAEEYPTARAVLHGETIADHPMRYRRPDGTFVELLISARRIETANGLVAVCTFEDVSELRGVQASLQALNAELERRVADALAERKIFADIVESTDAFIQAADFEFRWLAINDASASEFERIFGVRPKVGDSMLDVLRDKPEHQAAVREVWARALAGEEFTEIDEFGDPSLDRRYYEMNFNTLRNDAGEAIGAFQVVYDVTDRLRRQNELEQTQAALRQAQKLEAMGQLTGGVAHDFNNLLMPILGGLDILQRSSRLSPRERKLLDGAIQSAERAKALVQRLLAFARRQPLQAGPVDVAAAIQAMGELIGSTTGPQISVSIDTPPILPPAHVDANQLEMAILNLAVNARDAMPTGGTLRLSATAEWVDAGHRAGLAPGHYVCISVSDTGEGMDEATRARAVEPFFSTKGLGRGTGLGLSMVHGLVAQCGGGLHISSRVGLGTNVEMFLPVSHGQRQPPLPSGETPVGAAHGRLLLVDDDAGVRATTRNMLEMLGYEVLEAASGPEALEVMESHTSVHALVTDHLMPDMTGDALSRIVRRRWPSTGVLIVSGYAEAEGLAPDLAHLAKPFRIDELARALRAVSSVHPCKG</sequence>
<evidence type="ECO:0000256" key="1">
    <source>
        <dbReference type="ARBA" id="ARBA00000085"/>
    </source>
</evidence>
<feature type="modified residue" description="4-aspartylphosphate" evidence="4">
    <location>
        <position position="572"/>
    </location>
</feature>
<feature type="domain" description="Histidine kinase" evidence="6">
    <location>
        <begin position="282"/>
        <end position="502"/>
    </location>
</feature>
<dbReference type="PROSITE" id="PS50109">
    <property type="entry name" value="HIS_KIN"/>
    <property type="match status" value="1"/>
</dbReference>
<keyword evidence="3 4" id="KW-0597">Phosphoprotein</keyword>
<keyword evidence="9" id="KW-1185">Reference proteome</keyword>
<evidence type="ECO:0000259" key="6">
    <source>
        <dbReference type="PROSITE" id="PS50109"/>
    </source>
</evidence>
<dbReference type="PANTHER" id="PTHR43065">
    <property type="entry name" value="SENSOR HISTIDINE KINASE"/>
    <property type="match status" value="1"/>
</dbReference>
<dbReference type="Pfam" id="PF00072">
    <property type="entry name" value="Response_reg"/>
    <property type="match status" value="1"/>
</dbReference>
<evidence type="ECO:0000313" key="9">
    <source>
        <dbReference type="Proteomes" id="UP000001868"/>
    </source>
</evidence>
<dbReference type="Gene3D" id="1.10.287.130">
    <property type="match status" value="1"/>
</dbReference>
<dbReference type="SMART" id="SM00387">
    <property type="entry name" value="HATPase_c"/>
    <property type="match status" value="1"/>
</dbReference>
<dbReference type="InterPro" id="IPR001789">
    <property type="entry name" value="Sig_transdc_resp-reg_receiver"/>
</dbReference>
<dbReference type="EMBL" id="CP000748">
    <property type="protein sequence ID" value="ACG80224.1"/>
    <property type="molecule type" value="Genomic_DNA"/>
</dbReference>